<feature type="domain" description="Reverse transcriptase" evidence="19">
    <location>
        <begin position="579"/>
        <end position="758"/>
    </location>
</feature>
<dbReference type="Gene3D" id="1.10.340.70">
    <property type="match status" value="1"/>
</dbReference>
<dbReference type="InterPro" id="IPR000477">
    <property type="entry name" value="RT_dom"/>
</dbReference>
<evidence type="ECO:0000256" key="2">
    <source>
        <dbReference type="ARBA" id="ARBA00006242"/>
    </source>
</evidence>
<evidence type="ECO:0000256" key="1">
    <source>
        <dbReference type="ARBA" id="ARBA00004496"/>
    </source>
</evidence>
<evidence type="ECO:0000256" key="16">
    <source>
        <dbReference type="RuleBase" id="RU003631"/>
    </source>
</evidence>
<dbReference type="GO" id="GO:0008270">
    <property type="term" value="F:zinc ion binding"/>
    <property type="evidence" value="ECO:0007669"/>
    <property type="project" value="UniProtKB-KW"/>
</dbReference>
<comment type="subunit">
    <text evidence="14">Component of the small ribosomal subunit. Mature ribosomes consist of a small (40S) and a large (60S) subunit. The 40S subunit contains about 33 different proteins and 1 molecule of RNA (18S). The 60S subunit contains about 49 different proteins and 3 molecules of RNA (28S, 5.8S and 5S). Interacts with ribosomal protein S21.</text>
</comment>
<dbReference type="PROSITE" id="PS50878">
    <property type="entry name" value="RT_POL"/>
    <property type="match status" value="1"/>
</dbReference>
<keyword evidence="15" id="KW-0479">Metal-binding</keyword>
<evidence type="ECO:0000256" key="7">
    <source>
        <dbReference type="ARBA" id="ARBA00022722"/>
    </source>
</evidence>
<dbReference type="Gene3D" id="3.30.70.270">
    <property type="match status" value="2"/>
</dbReference>
<dbReference type="InterPro" id="IPR001878">
    <property type="entry name" value="Znf_CCHC"/>
</dbReference>
<evidence type="ECO:0000256" key="14">
    <source>
        <dbReference type="HAMAP-Rule" id="MF_03015"/>
    </source>
</evidence>
<dbReference type="InterPro" id="IPR043502">
    <property type="entry name" value="DNA/RNA_pol_sf"/>
</dbReference>
<evidence type="ECO:0000259" key="20">
    <source>
        <dbReference type="PROSITE" id="PS50994"/>
    </source>
</evidence>
<keyword evidence="4" id="KW-0645">Protease</keyword>
<dbReference type="CDD" id="cd09274">
    <property type="entry name" value="RNase_HI_RT_Ty3"/>
    <property type="match status" value="1"/>
</dbReference>
<dbReference type="PANTHER" id="PTHR37984:SF5">
    <property type="entry name" value="PROTEIN NYNRIN-LIKE"/>
    <property type="match status" value="1"/>
</dbReference>
<dbReference type="GO" id="GO:0000028">
    <property type="term" value="P:ribosomal small subunit assembly"/>
    <property type="evidence" value="ECO:0007669"/>
    <property type="project" value="UniProtKB-UniRule"/>
</dbReference>
<dbReference type="SUPFAM" id="SSF50630">
    <property type="entry name" value="Acid proteases"/>
    <property type="match status" value="1"/>
</dbReference>
<keyword evidence="6" id="KW-0548">Nucleotidyltransferase</keyword>
<organism evidence="21 22">
    <name type="scientific">Araneus ventricosus</name>
    <name type="common">Orbweaver spider</name>
    <name type="synonym">Epeira ventricosa</name>
    <dbReference type="NCBI Taxonomy" id="182803"/>
    <lineage>
        <taxon>Eukaryota</taxon>
        <taxon>Metazoa</taxon>
        <taxon>Ecdysozoa</taxon>
        <taxon>Arthropoda</taxon>
        <taxon>Chelicerata</taxon>
        <taxon>Arachnida</taxon>
        <taxon>Araneae</taxon>
        <taxon>Araneomorphae</taxon>
        <taxon>Entelegynae</taxon>
        <taxon>Araneoidea</taxon>
        <taxon>Araneidae</taxon>
        <taxon>Araneus</taxon>
    </lineage>
</organism>
<comment type="subcellular location">
    <subcellularLocation>
        <location evidence="1 14">Cytoplasm</location>
    </subcellularLocation>
</comment>
<dbReference type="PROSITE" id="PS50158">
    <property type="entry name" value="ZF_CCHC"/>
    <property type="match status" value="1"/>
</dbReference>
<comment type="caution">
    <text evidence="21">The sequence shown here is derived from an EMBL/GenBank/DDBJ whole genome shotgun (WGS) entry which is preliminary data.</text>
</comment>
<dbReference type="Gene3D" id="3.30.420.10">
    <property type="entry name" value="Ribonuclease H-like superfamily/Ribonuclease H"/>
    <property type="match status" value="1"/>
</dbReference>
<dbReference type="GO" id="GO:0004519">
    <property type="term" value="F:endonuclease activity"/>
    <property type="evidence" value="ECO:0007669"/>
    <property type="project" value="UniProtKB-KW"/>
</dbReference>
<dbReference type="SUPFAM" id="SSF47353">
    <property type="entry name" value="Retrovirus capsid dimerization domain-like"/>
    <property type="match status" value="1"/>
</dbReference>
<feature type="region of interest" description="Disordered" evidence="17">
    <location>
        <begin position="1418"/>
        <end position="1444"/>
    </location>
</feature>
<evidence type="ECO:0000256" key="15">
    <source>
        <dbReference type="PROSITE-ProRule" id="PRU00047"/>
    </source>
</evidence>
<dbReference type="PRINTS" id="PR00395">
    <property type="entry name" value="RIBOSOMALS2"/>
</dbReference>
<dbReference type="EMBL" id="BGPR01010994">
    <property type="protein sequence ID" value="GBN49046.1"/>
    <property type="molecule type" value="Genomic_DNA"/>
</dbReference>
<keyword evidence="8" id="KW-0255">Endonuclease</keyword>
<keyword evidence="9" id="KW-0378">Hydrolase</keyword>
<reference evidence="21 22" key="1">
    <citation type="journal article" date="2019" name="Sci. Rep.">
        <title>Orb-weaving spider Araneus ventricosus genome elucidates the spidroin gene catalogue.</title>
        <authorList>
            <person name="Kono N."/>
            <person name="Nakamura H."/>
            <person name="Ohtoshi R."/>
            <person name="Moran D.A.P."/>
            <person name="Shinohara A."/>
            <person name="Yoshida Y."/>
            <person name="Fujiwara M."/>
            <person name="Mori M."/>
            <person name="Tomita M."/>
            <person name="Arakawa K."/>
        </authorList>
    </citation>
    <scope>NUCLEOTIDE SEQUENCE [LARGE SCALE GENOMIC DNA]</scope>
</reference>
<keyword evidence="10" id="KW-0695">RNA-directed DNA polymerase</keyword>
<protein>
    <recommendedName>
        <fullName evidence="13 14">Small ribosomal subunit protein uS2</fullName>
    </recommendedName>
</protein>
<dbReference type="GO" id="GO:0003735">
    <property type="term" value="F:structural constituent of ribosome"/>
    <property type="evidence" value="ECO:0007669"/>
    <property type="project" value="UniProtKB-UniRule"/>
</dbReference>
<dbReference type="CDD" id="cd01647">
    <property type="entry name" value="RT_LTR"/>
    <property type="match status" value="1"/>
</dbReference>
<dbReference type="FunFam" id="3.10.10.10:FF:000007">
    <property type="entry name" value="Retrovirus-related Pol polyprotein from transposon 17.6-like Protein"/>
    <property type="match status" value="1"/>
</dbReference>
<keyword evidence="15" id="KW-0862">Zinc</keyword>
<evidence type="ECO:0000256" key="12">
    <source>
        <dbReference type="ARBA" id="ARBA00023274"/>
    </source>
</evidence>
<dbReference type="InterPro" id="IPR023591">
    <property type="entry name" value="Ribosomal_uS2_flav_dom_sf"/>
</dbReference>
<dbReference type="SUPFAM" id="SSF53098">
    <property type="entry name" value="Ribonuclease H-like"/>
    <property type="match status" value="1"/>
</dbReference>
<evidence type="ECO:0000259" key="19">
    <source>
        <dbReference type="PROSITE" id="PS50878"/>
    </source>
</evidence>
<dbReference type="Gene3D" id="3.10.10.10">
    <property type="entry name" value="HIV Type 1 Reverse Transcriptase, subunit A, domain 1"/>
    <property type="match status" value="1"/>
</dbReference>
<dbReference type="GO" id="GO:0006508">
    <property type="term" value="P:proteolysis"/>
    <property type="evidence" value="ECO:0007669"/>
    <property type="project" value="UniProtKB-KW"/>
</dbReference>
<keyword evidence="12 14" id="KW-0687">Ribonucleoprotein</keyword>
<dbReference type="PROSITE" id="PS00963">
    <property type="entry name" value="RIBOSOMAL_S2_2"/>
    <property type="match status" value="1"/>
</dbReference>
<sequence length="1717" mass="195906">MALLGKARKEDLIILARELGEEVTPDLKIIDLRNLIVASTNYEMEFVKELLNTVISQRTEEAEQRKLELEIEERRKREEREFELEKLKLQNESFNSAGNGSSRPKIDFLSMIPKFDQVNNDISLYLILFERQAQAADVPKEFWASHLLSLLPYEIAQLVAREDVGISRDFEKVKSLLLKRYKLTAEKFRQLFSKHCKSPTATWKDFAYEVRNYFHGWISGLDISTFDQLKELIIVDQIKRRVPPEVREHYIDEWSQLNNVEKLTSKLDDYDAVRTKRDFHTSTPRKGAENRAYHTLKQKRYPEQSPKFLENPKPEKKENRSTLTCYGCGKPGYIKAKCPSCTPREKSSSNSITLYTCHASVSPTALLDIRIGDIHGRVCADTGATRSIAGELMFNSLRERGIDFQKMEVTMVLADGSQTNMEAYTAPVSIDIEGRTVPIEMLALPKAKGNRTLLGTDFLEKSGIVLDLKNKSWYFCDKPHHKICFKEDLDVNSLQAAGSIIANSCQLREDEGTTLTPEQREKMSCLLGKFDSIFKPGGDPTPYAEHHINTGDSPPVAGPPYRMNPAKRELLKKELDSLLADGIIEECESPYASPVVLVPKPNGSMRLCVDFRKLNATTIADTYPLPRMDDLLTEAKSTAYMSTLDLKSGYHQIKVHEADQDKTAFICPFGTYKYLRMPFGLRNAPATFQRLIDRFRAGLKNVFALSYLDDIIILSETFDQHINDLQIVFERLSLFKLHANREKCHFACDRVKYLGHWITANGIEVDQEKVSAIQKIPVPTNVKEAQSFLQTCSWFRRYVPNFANIARPLGNLTKKNVQWFWGPEQQDAFETLRKSLITPPVLKQPDGSKPFRIRTDASSYALGAVLTQGEGPEEHVIEYASRLLIPAERNYSTTEREALAVVWALEKFRGYVESQEIIIASDHQPLKWLMSIKSPSGRLARWALQIQSYNPKIEYTPGKANVLADMLSRPTNLNEDVPCDIFAVSADFPVRKSKDIRQEQLKDEELKKIIDCFENSSKDENFANWTSRGYLMNQGILYRYSPEVETEEAQLVVPFQERERVLQQYHDVPTAGHYGAEGTYNKVASRYYFPGMRKYIAEYVKNCPDCNRYKPSNQKPTGLLRTPVYAQRFETLAIDLFGPLPETSSGKKWIFLVEDTSTKWVELFALKEATSVNCAKTLVEEVFLRYGLPRRLISDNGPQFISAVMQQTCNFLGIKQDLIPVYHPQANPSERKNRDLKPRLAILVRDEHDTWEEKLPMIRFALNTAKCETTNHTAAFLQFGRELRTTDDVTHDLRALIDNDNFVDEITPYLKRFSRLTAEIKDHVEQKQDKRKMYYDRRRRQAFYKPGDQVWVTLHPISKSQNKKIRKFMPKREGPYLVITNRSPTTYDIADPAKPDEVLGTYHSSALRAYELPVSRDSGTIAPLRRRGRPKKYSADSSPRRRTSQRGSVYLIHLKKTWEKLLLAARAIVAIENPADVCAISARPHGQRAVLKFSAATGATSIAGRFTPGTFTNQIQAAFREPRLLVVTDPRSDHQPIREASFVNIPVIAFCSTDTPLRYVDIAIPCNNKGIHCIGLMWWMLAREVLRMRGTISRELKWDVMVERIQEAEKEEALLQVERPAVEVTDYQVTDKWTSEPTTTAAVPDVSDWSAEPAAMYASTAVTEDWSASVGEWSETVPVPVPKTSTAKSSPKPKEDWSETPEEWGGASEDWGDSGWS</sequence>
<dbReference type="SUPFAM" id="SSF56672">
    <property type="entry name" value="DNA/RNA polymerases"/>
    <property type="match status" value="1"/>
</dbReference>
<dbReference type="GO" id="GO:0022627">
    <property type="term" value="C:cytosolic small ribosomal subunit"/>
    <property type="evidence" value="ECO:0007669"/>
    <property type="project" value="UniProtKB-UniRule"/>
</dbReference>
<dbReference type="InterPro" id="IPR036397">
    <property type="entry name" value="RNaseH_sf"/>
</dbReference>
<keyword evidence="22" id="KW-1185">Reference proteome</keyword>
<evidence type="ECO:0000259" key="18">
    <source>
        <dbReference type="PROSITE" id="PS50158"/>
    </source>
</evidence>
<dbReference type="Gene3D" id="2.40.70.10">
    <property type="entry name" value="Acid Proteases"/>
    <property type="match status" value="1"/>
</dbReference>
<evidence type="ECO:0000256" key="8">
    <source>
        <dbReference type="ARBA" id="ARBA00022759"/>
    </source>
</evidence>
<evidence type="ECO:0000256" key="17">
    <source>
        <dbReference type="SAM" id="MobiDB-lite"/>
    </source>
</evidence>
<dbReference type="OrthoDB" id="6423115at2759"/>
<gene>
    <name evidence="21" type="primary">Tf2-6_11</name>
    <name evidence="21" type="ORF">AVEN_189656_1</name>
</gene>
<dbReference type="InterPro" id="IPR043128">
    <property type="entry name" value="Rev_trsase/Diguanyl_cyclase"/>
</dbReference>
<evidence type="ECO:0000256" key="9">
    <source>
        <dbReference type="ARBA" id="ARBA00022801"/>
    </source>
</evidence>
<dbReference type="GO" id="GO:0015074">
    <property type="term" value="P:DNA integration"/>
    <property type="evidence" value="ECO:0007669"/>
    <property type="project" value="InterPro"/>
</dbReference>
<evidence type="ECO:0000313" key="22">
    <source>
        <dbReference type="Proteomes" id="UP000499080"/>
    </source>
</evidence>
<dbReference type="InterPro" id="IPR041373">
    <property type="entry name" value="RT_RNaseH"/>
</dbReference>
<dbReference type="InterPro" id="IPR012337">
    <property type="entry name" value="RNaseH-like_sf"/>
</dbReference>
<proteinExistence type="inferred from homology"/>
<dbReference type="SUPFAM" id="SSF52313">
    <property type="entry name" value="Ribosomal protein S2"/>
    <property type="match status" value="1"/>
</dbReference>
<dbReference type="InterPro" id="IPR005707">
    <property type="entry name" value="Ribosomal_uS2_euk/arc"/>
</dbReference>
<keyword evidence="15" id="KW-0863">Zinc-finger</keyword>
<dbReference type="GO" id="GO:0003964">
    <property type="term" value="F:RNA-directed DNA polymerase activity"/>
    <property type="evidence" value="ECO:0007669"/>
    <property type="project" value="UniProtKB-KW"/>
</dbReference>
<evidence type="ECO:0000256" key="6">
    <source>
        <dbReference type="ARBA" id="ARBA00022695"/>
    </source>
</evidence>
<dbReference type="InterPro" id="IPR027498">
    <property type="entry name" value="Ribosomal_uS2_euk"/>
</dbReference>
<dbReference type="Pfam" id="PF00665">
    <property type="entry name" value="rve"/>
    <property type="match status" value="1"/>
</dbReference>
<accession>A0A4Y2PG91</accession>
<dbReference type="InterPro" id="IPR001865">
    <property type="entry name" value="Ribosomal_uS2"/>
</dbReference>
<dbReference type="GO" id="GO:0003676">
    <property type="term" value="F:nucleic acid binding"/>
    <property type="evidence" value="ECO:0007669"/>
    <property type="project" value="InterPro"/>
</dbReference>
<evidence type="ECO:0000256" key="3">
    <source>
        <dbReference type="ARBA" id="ARBA00022490"/>
    </source>
</evidence>
<dbReference type="FunFam" id="1.10.340.70:FF:000001">
    <property type="entry name" value="Retrovirus-related Pol polyprotein from transposon gypsy-like Protein"/>
    <property type="match status" value="1"/>
</dbReference>
<dbReference type="CDD" id="cd01425">
    <property type="entry name" value="RPS2"/>
    <property type="match status" value="1"/>
</dbReference>
<feature type="domain" description="Integrase catalytic" evidence="20">
    <location>
        <begin position="1119"/>
        <end position="1283"/>
    </location>
</feature>
<keyword evidence="5" id="KW-0808">Transferase</keyword>
<dbReference type="Pfam" id="PF00318">
    <property type="entry name" value="Ribosomal_S2"/>
    <property type="match status" value="1"/>
</dbReference>
<evidence type="ECO:0000256" key="10">
    <source>
        <dbReference type="ARBA" id="ARBA00022918"/>
    </source>
</evidence>
<name>A0A4Y2PG91_ARAVE</name>
<dbReference type="HAMAP" id="MF_03015">
    <property type="entry name" value="Ribosomal_S2_euk"/>
    <property type="match status" value="1"/>
</dbReference>
<evidence type="ECO:0000256" key="4">
    <source>
        <dbReference type="ARBA" id="ARBA00022670"/>
    </source>
</evidence>
<dbReference type="FunFam" id="3.40.50.10490:FF:000030">
    <property type="entry name" value="30S ribosomal protein S2"/>
    <property type="match status" value="1"/>
</dbReference>
<dbReference type="FunFam" id="3.30.70.270:FF:000020">
    <property type="entry name" value="Transposon Tf2-6 polyprotein-like Protein"/>
    <property type="match status" value="1"/>
</dbReference>
<dbReference type="InterPro" id="IPR050951">
    <property type="entry name" value="Retrovirus_Pol_polyprotein"/>
</dbReference>
<evidence type="ECO:0000313" key="21">
    <source>
        <dbReference type="EMBL" id="GBN49046.1"/>
    </source>
</evidence>
<keyword evidence="3 14" id="KW-0963">Cytoplasm</keyword>
<feature type="region of interest" description="Disordered" evidence="17">
    <location>
        <begin position="1672"/>
        <end position="1717"/>
    </location>
</feature>
<dbReference type="PANTHER" id="PTHR37984">
    <property type="entry name" value="PROTEIN CBG26694"/>
    <property type="match status" value="1"/>
</dbReference>
<dbReference type="InterPro" id="IPR021109">
    <property type="entry name" value="Peptidase_aspartic_dom_sf"/>
</dbReference>
<dbReference type="InterPro" id="IPR041588">
    <property type="entry name" value="Integrase_H2C2"/>
</dbReference>
<dbReference type="Gene3D" id="3.40.50.10490">
    <property type="entry name" value="Glucose-6-phosphate isomerase like protein, domain 1"/>
    <property type="match status" value="1"/>
</dbReference>
<dbReference type="Gene3D" id="1.10.4020.10">
    <property type="entry name" value="DNA breaking-rejoining enzymes"/>
    <property type="match status" value="1"/>
</dbReference>
<dbReference type="NCBIfam" id="TIGR01012">
    <property type="entry name" value="uS2_euk_arch"/>
    <property type="match status" value="1"/>
</dbReference>
<dbReference type="GO" id="GO:0006412">
    <property type="term" value="P:translation"/>
    <property type="evidence" value="ECO:0007669"/>
    <property type="project" value="UniProtKB-UniRule"/>
</dbReference>
<comment type="similarity">
    <text evidence="2 14 16">Belongs to the universal ribosomal protein uS2 family.</text>
</comment>
<keyword evidence="7" id="KW-0540">Nuclease</keyword>
<dbReference type="InterPro" id="IPR001584">
    <property type="entry name" value="Integrase_cat-core"/>
</dbReference>
<dbReference type="Proteomes" id="UP000499080">
    <property type="component" value="Unassembled WGS sequence"/>
</dbReference>
<dbReference type="PROSITE" id="PS50994">
    <property type="entry name" value="INTEGRASE"/>
    <property type="match status" value="1"/>
</dbReference>
<dbReference type="Pfam" id="PF17921">
    <property type="entry name" value="Integrase_H2C2"/>
    <property type="match status" value="1"/>
</dbReference>
<dbReference type="GO" id="GO:0042575">
    <property type="term" value="C:DNA polymerase complex"/>
    <property type="evidence" value="ECO:0007669"/>
    <property type="project" value="UniProtKB-ARBA"/>
</dbReference>
<dbReference type="InterPro" id="IPR038269">
    <property type="entry name" value="SCAN_sf"/>
</dbReference>
<evidence type="ECO:0000256" key="5">
    <source>
        <dbReference type="ARBA" id="ARBA00022679"/>
    </source>
</evidence>
<evidence type="ECO:0000256" key="11">
    <source>
        <dbReference type="ARBA" id="ARBA00022980"/>
    </source>
</evidence>
<dbReference type="Pfam" id="PF17917">
    <property type="entry name" value="RT_RNaseH"/>
    <property type="match status" value="1"/>
</dbReference>
<feature type="domain" description="CCHC-type" evidence="18">
    <location>
        <begin position="325"/>
        <end position="340"/>
    </location>
</feature>
<dbReference type="Pfam" id="PF00078">
    <property type="entry name" value="RVT_1"/>
    <property type="match status" value="1"/>
</dbReference>
<dbReference type="FunFam" id="3.10.20.370:FF:000001">
    <property type="entry name" value="Retrovirus-related Pol polyprotein from transposon 17.6-like protein"/>
    <property type="match status" value="1"/>
</dbReference>
<dbReference type="GO" id="GO:0008233">
    <property type="term" value="F:peptidase activity"/>
    <property type="evidence" value="ECO:0007669"/>
    <property type="project" value="UniProtKB-KW"/>
</dbReference>
<evidence type="ECO:0000256" key="13">
    <source>
        <dbReference type="ARBA" id="ARBA00035256"/>
    </source>
</evidence>
<keyword evidence="11 14" id="KW-0689">Ribosomal protein</keyword>
<dbReference type="InterPro" id="IPR018130">
    <property type="entry name" value="Ribosomal_uS2_CS"/>
</dbReference>
<comment type="function">
    <text evidence="14">Required for the assembly and/or stability of the 40S ribosomal subunit. Required for the processing of the 20S rRNA-precursor to mature 18S rRNA in a late step of the maturation of 40S ribosomal subunits.</text>
</comment>